<dbReference type="InterPro" id="IPR027417">
    <property type="entry name" value="P-loop_NTPase"/>
</dbReference>
<organism evidence="2 3">
    <name type="scientific">Mycobacterium kiyosense</name>
    <dbReference type="NCBI Taxonomy" id="2871094"/>
    <lineage>
        <taxon>Bacteria</taxon>
        <taxon>Bacillati</taxon>
        <taxon>Actinomycetota</taxon>
        <taxon>Actinomycetes</taxon>
        <taxon>Mycobacteriales</taxon>
        <taxon>Mycobacteriaceae</taxon>
        <taxon>Mycobacterium</taxon>
    </lineage>
</organism>
<protein>
    <submittedName>
        <fullName evidence="2">Sulfotransferase</fullName>
    </submittedName>
</protein>
<gene>
    <name evidence="2" type="ORF">Mkiyose1413_06570</name>
    <name evidence="1" type="ORF">SRL2020028_02260</name>
</gene>
<keyword evidence="3" id="KW-1185">Reference proteome</keyword>
<dbReference type="Pfam" id="PF13469">
    <property type="entry name" value="Sulfotransfer_3"/>
    <property type="match status" value="1"/>
</dbReference>
<dbReference type="Gene3D" id="3.40.50.300">
    <property type="entry name" value="P-loop containing nucleotide triphosphate hydrolases"/>
    <property type="match status" value="1"/>
</dbReference>
<comment type="caution">
    <text evidence="2">The sequence shown here is derived from an EMBL/GenBank/DDBJ whole genome shotgun (WGS) entry which is preliminary data.</text>
</comment>
<dbReference type="EMBL" id="BRXE01000001">
    <property type="protein sequence ID" value="GLB80970.1"/>
    <property type="molecule type" value="Genomic_DNA"/>
</dbReference>
<dbReference type="Proteomes" id="UP001064782">
    <property type="component" value="Unassembled WGS sequence"/>
</dbReference>
<dbReference type="PANTHER" id="PTHR36451:SF1">
    <property type="entry name" value="OMEGA-HYDROXY-BETA-DIHYDROMENAQUINONE-9 SULFOTRANSFERASE STF3"/>
    <property type="match status" value="1"/>
</dbReference>
<name>A0A9P3Q301_9MYCO</name>
<accession>A0A9P3Q301</accession>
<dbReference type="PANTHER" id="PTHR36451">
    <property type="entry name" value="PAPS-DEPENDENT SULFOTRANSFERASE STF3"/>
    <property type="match status" value="1"/>
</dbReference>
<dbReference type="GeneID" id="83627303"/>
<dbReference type="Proteomes" id="UP001165663">
    <property type="component" value="Unassembled WGS sequence"/>
</dbReference>
<evidence type="ECO:0000313" key="3">
    <source>
        <dbReference type="Proteomes" id="UP001064782"/>
    </source>
</evidence>
<dbReference type="RefSeq" id="WP_236977163.1">
    <property type="nucleotide sequence ID" value="NZ_BRXE01000001.1"/>
</dbReference>
<dbReference type="SUPFAM" id="SSF52540">
    <property type="entry name" value="P-loop containing nucleoside triphosphate hydrolases"/>
    <property type="match status" value="1"/>
</dbReference>
<evidence type="ECO:0000313" key="1">
    <source>
        <dbReference type="EMBL" id="GLB80970.1"/>
    </source>
</evidence>
<dbReference type="EMBL" id="BRZI01000002">
    <property type="protein sequence ID" value="GLD28774.1"/>
    <property type="molecule type" value="Genomic_DNA"/>
</dbReference>
<sequence>MLKAQSLLNEARTMAGLDDYGDMQFADGMAVLIKSINDEAGLTPQYEEALKEELLRVLVNRLRMNRDLQLHPEIADEEVLPPVYITSMPRTGSTKLHRMLAATGDFNALLYWQSLNFAPFPDADPDGPDPRIEAGYRHLAHVSAQAPGFQRAHPMFAEEAEEELSLLDAGFNSLYTWAALLDVPTYIEYVLRSSPLAAFEDMRRTIQYIQWQHYRGLGRRWVFKTPSMFGFEGAYSAVFTGTDFIVTHRHPLQTVASMCNLMCGSRSKYSDADFTAVAGETMIHNFAEAQKGHLAWRATYPEPKTLDLRFNDITSDEIGVAKAVYDFLGMELTERAIDNIEAWLAMDAGRNHQPCRDTLADYNVEASFVETSFAPYIDRYEKYL</sequence>
<reference evidence="2" key="1">
    <citation type="submission" date="2022-08" db="EMBL/GenBank/DDBJ databases">
        <title>Mycobacterium kiyosense sp. nov., scotochromogenic slow-glowing species isolated from respiratory specimens.</title>
        <authorList>
            <person name="Fukano H."/>
            <person name="Kazumi Y."/>
            <person name="Sakagami N."/>
            <person name="Ato M."/>
            <person name="Mitarai S."/>
            <person name="Hoshino Y."/>
        </authorList>
    </citation>
    <scope>NUCLEOTIDE SEQUENCE</scope>
    <source>
        <strain evidence="2">1413</strain>
        <strain evidence="1">SRL2020-028</strain>
    </source>
</reference>
<evidence type="ECO:0000313" key="2">
    <source>
        <dbReference type="EMBL" id="GLD28774.1"/>
    </source>
</evidence>
<dbReference type="AlphaFoldDB" id="A0A9P3Q301"/>
<dbReference type="InterPro" id="IPR052736">
    <property type="entry name" value="Stf3_sulfotransferase"/>
</dbReference>
<proteinExistence type="predicted"/>